<evidence type="ECO:0000313" key="8">
    <source>
        <dbReference type="Proteomes" id="UP001140502"/>
    </source>
</evidence>
<dbReference type="Proteomes" id="UP001140502">
    <property type="component" value="Unassembled WGS sequence"/>
</dbReference>
<feature type="transmembrane region" description="Helical" evidence="6">
    <location>
        <begin position="113"/>
        <end position="133"/>
    </location>
</feature>
<feature type="transmembrane region" description="Helical" evidence="6">
    <location>
        <begin position="173"/>
        <end position="193"/>
    </location>
</feature>
<evidence type="ECO:0008006" key="9">
    <source>
        <dbReference type="Google" id="ProtNLM"/>
    </source>
</evidence>
<dbReference type="Gene3D" id="1.20.1070.10">
    <property type="entry name" value="Rhodopsin 7-helix transmembrane proteins"/>
    <property type="match status" value="1"/>
</dbReference>
<keyword evidence="5 6" id="KW-0472">Membrane</keyword>
<keyword evidence="4 6" id="KW-1133">Transmembrane helix</keyword>
<protein>
    <recommendedName>
        <fullName evidence="9">Heat shock protein 30</fullName>
    </recommendedName>
</protein>
<comment type="similarity">
    <text evidence="2">Belongs to the archaeal/bacterial/fungal opsin family.</text>
</comment>
<dbReference type="AlphaFoldDB" id="A0A9W8WMN3"/>
<dbReference type="PANTHER" id="PTHR28286">
    <property type="match status" value="1"/>
</dbReference>
<reference evidence="7" key="1">
    <citation type="submission" date="2022-10" db="EMBL/GenBank/DDBJ databases">
        <title>Tapping the CABI collections for fungal endophytes: first genome assemblies for Collariella, Neodidymelliopsis, Ascochyta clinopodiicola, Didymella pomorum, Didymosphaeria variabile, Neocosmospora piperis and Neocucurbitaria cava.</title>
        <authorList>
            <person name="Hill R."/>
        </authorList>
    </citation>
    <scope>NUCLEOTIDE SEQUENCE</scope>
    <source>
        <strain evidence="7">IMI 366586</strain>
    </source>
</reference>
<dbReference type="InterPro" id="IPR001425">
    <property type="entry name" value="Arc/bac/fun_rhodopsins"/>
</dbReference>
<dbReference type="GO" id="GO:0005886">
    <property type="term" value="C:plasma membrane"/>
    <property type="evidence" value="ECO:0007669"/>
    <property type="project" value="TreeGrafter"/>
</dbReference>
<comment type="subcellular location">
    <subcellularLocation>
        <location evidence="1">Membrane</location>
        <topology evidence="1">Multi-pass membrane protein</topology>
    </subcellularLocation>
</comment>
<evidence type="ECO:0000256" key="3">
    <source>
        <dbReference type="ARBA" id="ARBA00022692"/>
    </source>
</evidence>
<dbReference type="PANTHER" id="PTHR28286:SF1">
    <property type="entry name" value="30 KDA HEAT SHOCK PROTEIN-RELATED"/>
    <property type="match status" value="1"/>
</dbReference>
<evidence type="ECO:0000313" key="7">
    <source>
        <dbReference type="EMBL" id="KAJ4328960.1"/>
    </source>
</evidence>
<evidence type="ECO:0000256" key="1">
    <source>
        <dbReference type="ARBA" id="ARBA00004141"/>
    </source>
</evidence>
<name>A0A9W8WMN3_9HYPO</name>
<keyword evidence="3 6" id="KW-0812">Transmembrane</keyword>
<evidence type="ECO:0000256" key="5">
    <source>
        <dbReference type="ARBA" id="ARBA00023136"/>
    </source>
</evidence>
<keyword evidence="8" id="KW-1185">Reference proteome</keyword>
<evidence type="ECO:0000256" key="6">
    <source>
        <dbReference type="SAM" id="Phobius"/>
    </source>
</evidence>
<dbReference type="SUPFAM" id="SSF81321">
    <property type="entry name" value="Family A G protein-coupled receptor-like"/>
    <property type="match status" value="1"/>
</dbReference>
<feature type="transmembrane region" description="Helical" evidence="6">
    <location>
        <begin position="139"/>
        <end position="161"/>
    </location>
</feature>
<evidence type="ECO:0000256" key="4">
    <source>
        <dbReference type="ARBA" id="ARBA00022989"/>
    </source>
</evidence>
<sequence length="257" mass="29292">MDILPILNEVFAINPNGEENKAFRNHGINWLWAVTAIHIVTFLTMLSLCFVVQESRRVFYYLFTVAVLVGSVSYYGQAATTTLFFTRYANWLVAFPSLALGLGLASGVSWTTIACNMAITWLWILPYFTAALTLTSYKWGFFAFGTVSYLILAMSTLNESYKQAKRRGIGRDYMILAGWVNFLWFLYPIAFGISDGSHRVSRTVGSIIFGVLDVLLLPIFAFVFTRVANGWDWRKLDLDFSEHRGRRETDMETALRF</sequence>
<feature type="transmembrane region" description="Helical" evidence="6">
    <location>
        <begin position="58"/>
        <end position="76"/>
    </location>
</feature>
<accession>A0A9W8WMN3</accession>
<feature type="transmembrane region" description="Helical" evidence="6">
    <location>
        <begin position="205"/>
        <end position="225"/>
    </location>
</feature>
<evidence type="ECO:0000256" key="2">
    <source>
        <dbReference type="ARBA" id="ARBA00008130"/>
    </source>
</evidence>
<dbReference type="EMBL" id="JAPEUR010000005">
    <property type="protein sequence ID" value="KAJ4328960.1"/>
    <property type="molecule type" value="Genomic_DNA"/>
</dbReference>
<comment type="caution">
    <text evidence="7">The sequence shown here is derived from an EMBL/GenBank/DDBJ whole genome shotgun (WGS) entry which is preliminary data.</text>
</comment>
<dbReference type="GO" id="GO:0005783">
    <property type="term" value="C:endoplasmic reticulum"/>
    <property type="evidence" value="ECO:0007669"/>
    <property type="project" value="TreeGrafter"/>
</dbReference>
<dbReference type="SMART" id="SM01021">
    <property type="entry name" value="Bac_rhodopsin"/>
    <property type="match status" value="1"/>
</dbReference>
<organism evidence="7 8">
    <name type="scientific">Fusarium piperis</name>
    <dbReference type="NCBI Taxonomy" id="1435070"/>
    <lineage>
        <taxon>Eukaryota</taxon>
        <taxon>Fungi</taxon>
        <taxon>Dikarya</taxon>
        <taxon>Ascomycota</taxon>
        <taxon>Pezizomycotina</taxon>
        <taxon>Sordariomycetes</taxon>
        <taxon>Hypocreomycetidae</taxon>
        <taxon>Hypocreales</taxon>
        <taxon>Nectriaceae</taxon>
        <taxon>Fusarium</taxon>
        <taxon>Fusarium solani species complex</taxon>
    </lineage>
</organism>
<dbReference type="Pfam" id="PF01036">
    <property type="entry name" value="Bac_rhodopsin"/>
    <property type="match status" value="1"/>
</dbReference>
<feature type="transmembrane region" description="Helical" evidence="6">
    <location>
        <begin position="30"/>
        <end position="51"/>
    </location>
</feature>
<gene>
    <name evidence="7" type="ORF">N0V84_000531</name>
</gene>
<feature type="transmembrane region" description="Helical" evidence="6">
    <location>
        <begin position="88"/>
        <end position="106"/>
    </location>
</feature>
<dbReference type="OrthoDB" id="536545at2759"/>
<proteinExistence type="inferred from homology"/>